<feature type="region of interest" description="Disordered" evidence="1">
    <location>
        <begin position="224"/>
        <end position="258"/>
    </location>
</feature>
<protein>
    <submittedName>
        <fullName evidence="3">Uncharacterized protein</fullName>
    </submittedName>
</protein>
<sequence>MFGETCAGFWECTRAYALGVVCLATFAVFCVVLWKLWKSFHPVGTPDLCVLYLSAAQTLLGFVYYGVRELVEIVLLQRALKIFQATLISWLFVAGCTTNPRVHKYIHTVFVCVCVYTLLLYLYIVVFREPDDAVCRDSNWLLLSASWLIIASLVLVLGLRAFRRFLHLQNIFPLAPTFQEAAMEVTADGTDDSDTTHYYPHHDYIQASTSSRSGSMEFENTNPIQQQQQGRGLGANPPPSPPPTHDTIPTASATHTINNSHDDTIADHTGAAAVMNSHNHIPSPSPSPSGSDKTAKVAGGGPVVDWLARWGSSDSCQGPLAADDDEPLDDHRNHVDVEVEWGLKRPSDARGGPEGMSALPSRHLPTIGAPRPARSESDGSMDWGGHRGRRRSVGPRTSEERFLGQKRNQLLILVTIEALSALITVVWDVVLLTQMRYEKESHCEHFLNHIPPLEVFVYIVTRLFGLLVPHWAVLYVFYWVDRQLHEPFSRAWDVNLLGVEMRPTAEGQGGVTLVTTRPQPPLQELAREAYDRSSSSPTAALPEPHYMDRSSFDEKAFSP</sequence>
<keyword evidence="2" id="KW-0472">Membrane</keyword>
<dbReference type="InParanoid" id="A0A0G4EWS4"/>
<feature type="transmembrane region" description="Helical" evidence="2">
    <location>
        <begin position="455"/>
        <end position="480"/>
    </location>
</feature>
<proteinExistence type="predicted"/>
<dbReference type="AlphaFoldDB" id="A0A0G4EWS4"/>
<keyword evidence="2" id="KW-0812">Transmembrane</keyword>
<accession>A0A0G4EWS4</accession>
<gene>
    <name evidence="3" type="ORF">Vbra_21056</name>
</gene>
<dbReference type="Proteomes" id="UP000041254">
    <property type="component" value="Unassembled WGS sequence"/>
</dbReference>
<feature type="compositionally biased region" description="Basic and acidic residues" evidence="1">
    <location>
        <begin position="545"/>
        <end position="559"/>
    </location>
</feature>
<evidence type="ECO:0000256" key="2">
    <source>
        <dbReference type="SAM" id="Phobius"/>
    </source>
</evidence>
<keyword evidence="4" id="KW-1185">Reference proteome</keyword>
<evidence type="ECO:0000313" key="3">
    <source>
        <dbReference type="EMBL" id="CEM03208.1"/>
    </source>
</evidence>
<feature type="transmembrane region" description="Helical" evidence="2">
    <location>
        <begin position="49"/>
        <end position="67"/>
    </location>
</feature>
<feature type="transmembrane region" description="Helical" evidence="2">
    <location>
        <begin position="410"/>
        <end position="435"/>
    </location>
</feature>
<evidence type="ECO:0000256" key="1">
    <source>
        <dbReference type="SAM" id="MobiDB-lite"/>
    </source>
</evidence>
<dbReference type="VEuPathDB" id="CryptoDB:Vbra_21056"/>
<evidence type="ECO:0000313" key="4">
    <source>
        <dbReference type="Proteomes" id="UP000041254"/>
    </source>
</evidence>
<name>A0A0G4EWS4_VITBC</name>
<feature type="region of interest" description="Disordered" evidence="1">
    <location>
        <begin position="276"/>
        <end position="299"/>
    </location>
</feature>
<reference evidence="3 4" key="1">
    <citation type="submission" date="2014-11" db="EMBL/GenBank/DDBJ databases">
        <authorList>
            <person name="Zhu J."/>
            <person name="Qi W."/>
            <person name="Song R."/>
        </authorList>
    </citation>
    <scope>NUCLEOTIDE SEQUENCE [LARGE SCALE GENOMIC DNA]</scope>
</reference>
<dbReference type="EMBL" id="CDMY01000336">
    <property type="protein sequence ID" value="CEM03208.1"/>
    <property type="molecule type" value="Genomic_DNA"/>
</dbReference>
<feature type="transmembrane region" description="Helical" evidence="2">
    <location>
        <begin position="15"/>
        <end position="37"/>
    </location>
</feature>
<organism evidence="3 4">
    <name type="scientific">Vitrella brassicaformis (strain CCMP3155)</name>
    <dbReference type="NCBI Taxonomy" id="1169540"/>
    <lineage>
        <taxon>Eukaryota</taxon>
        <taxon>Sar</taxon>
        <taxon>Alveolata</taxon>
        <taxon>Colpodellida</taxon>
        <taxon>Vitrellaceae</taxon>
        <taxon>Vitrella</taxon>
    </lineage>
</organism>
<feature type="region of interest" description="Disordered" evidence="1">
    <location>
        <begin position="344"/>
        <end position="400"/>
    </location>
</feature>
<feature type="transmembrane region" description="Helical" evidence="2">
    <location>
        <begin position="73"/>
        <end position="93"/>
    </location>
</feature>
<feature type="transmembrane region" description="Helical" evidence="2">
    <location>
        <begin position="105"/>
        <end position="127"/>
    </location>
</feature>
<keyword evidence="2" id="KW-1133">Transmembrane helix</keyword>
<feature type="region of interest" description="Disordered" evidence="1">
    <location>
        <begin position="527"/>
        <end position="559"/>
    </location>
</feature>
<feature type="transmembrane region" description="Helical" evidence="2">
    <location>
        <begin position="139"/>
        <end position="159"/>
    </location>
</feature>